<sequence>MSSTTFGEMIRRARRERGWSQARLAEVLCEVSGRTTVTRQEVYRWEAGRRIPCFWLPYLANSLEIPRNQLERATVERESSDTTLDPAATLSALMPDGDPLAHIDDPDGRRIGAGAARDLTARVHALRLADDVLAGGDLIAPARREMSAALRIYREGTHSDEVGRSLLVAIGELAQIVGWIESDAGEHTRAESTYRIGMAAAQEAADMVLVANVAGSLAYQWTNTARQQDGLALARAALDQAGPNAHPKTRALFFDRVAWAHAAIGEVKEAMRTLDAAHHALTEAPEFPAPEWAYWVTDDELKVMDARVYTELRRPLRAVPLLHDALQRYDATHARELALYLSWLAVAYADAREPEAAAETASRMLSLSTEVASERTAERSRVVLARLTEFADVPEVRSLLDAA</sequence>
<dbReference type="Pfam" id="PF01381">
    <property type="entry name" value="HTH_3"/>
    <property type="match status" value="1"/>
</dbReference>
<comment type="caution">
    <text evidence="2">The sequence shown here is derived from an EMBL/GenBank/DDBJ whole genome shotgun (WGS) entry which is preliminary data.</text>
</comment>
<dbReference type="Proteomes" id="UP001595858">
    <property type="component" value="Unassembled WGS sequence"/>
</dbReference>
<dbReference type="CDD" id="cd00093">
    <property type="entry name" value="HTH_XRE"/>
    <property type="match status" value="1"/>
</dbReference>
<evidence type="ECO:0000313" key="2">
    <source>
        <dbReference type="EMBL" id="MFC4869682.1"/>
    </source>
</evidence>
<evidence type="ECO:0000259" key="1">
    <source>
        <dbReference type="PROSITE" id="PS50943"/>
    </source>
</evidence>
<dbReference type="SUPFAM" id="SSF47413">
    <property type="entry name" value="lambda repressor-like DNA-binding domains"/>
    <property type="match status" value="1"/>
</dbReference>
<dbReference type="InterPro" id="IPR010982">
    <property type="entry name" value="Lambda_DNA-bd_dom_sf"/>
</dbReference>
<dbReference type="SUPFAM" id="SSF48452">
    <property type="entry name" value="TPR-like"/>
    <property type="match status" value="1"/>
</dbReference>
<feature type="domain" description="HTH cro/C1-type" evidence="1">
    <location>
        <begin position="10"/>
        <end position="52"/>
    </location>
</feature>
<dbReference type="EMBL" id="JBHSIY010000029">
    <property type="protein sequence ID" value="MFC4869682.1"/>
    <property type="molecule type" value="Genomic_DNA"/>
</dbReference>
<evidence type="ECO:0000313" key="3">
    <source>
        <dbReference type="Proteomes" id="UP001595858"/>
    </source>
</evidence>
<gene>
    <name evidence="2" type="ORF">ACFPCZ_23890</name>
</gene>
<accession>A0ABV9STT4</accession>
<name>A0ABV9STT4_9ACTN</name>
<protein>
    <submittedName>
        <fullName evidence="2">Helix-turn-helix transcriptional regulator</fullName>
    </submittedName>
</protein>
<dbReference type="RefSeq" id="WP_344140973.1">
    <property type="nucleotide sequence ID" value="NZ_BAAAQI010000002.1"/>
</dbReference>
<dbReference type="Gene3D" id="1.10.260.40">
    <property type="entry name" value="lambda repressor-like DNA-binding domains"/>
    <property type="match status" value="1"/>
</dbReference>
<proteinExistence type="predicted"/>
<dbReference type="InterPro" id="IPR001387">
    <property type="entry name" value="Cro/C1-type_HTH"/>
</dbReference>
<keyword evidence="3" id="KW-1185">Reference proteome</keyword>
<reference evidence="3" key="1">
    <citation type="journal article" date="2019" name="Int. J. Syst. Evol. Microbiol.">
        <title>The Global Catalogue of Microorganisms (GCM) 10K type strain sequencing project: providing services to taxonomists for standard genome sequencing and annotation.</title>
        <authorList>
            <consortium name="The Broad Institute Genomics Platform"/>
            <consortium name="The Broad Institute Genome Sequencing Center for Infectious Disease"/>
            <person name="Wu L."/>
            <person name="Ma J."/>
        </authorList>
    </citation>
    <scope>NUCLEOTIDE SEQUENCE [LARGE SCALE GENOMIC DNA]</scope>
    <source>
        <strain evidence="3">CGMCC 4.7304</strain>
    </source>
</reference>
<dbReference type="InterPro" id="IPR011990">
    <property type="entry name" value="TPR-like_helical_dom_sf"/>
</dbReference>
<organism evidence="2 3">
    <name type="scientific">Streptomonospora arabica</name>
    <dbReference type="NCBI Taxonomy" id="412417"/>
    <lineage>
        <taxon>Bacteria</taxon>
        <taxon>Bacillati</taxon>
        <taxon>Actinomycetota</taxon>
        <taxon>Actinomycetes</taxon>
        <taxon>Streptosporangiales</taxon>
        <taxon>Nocardiopsidaceae</taxon>
        <taxon>Streptomonospora</taxon>
    </lineage>
</organism>
<dbReference type="PROSITE" id="PS50943">
    <property type="entry name" value="HTH_CROC1"/>
    <property type="match status" value="1"/>
</dbReference>